<dbReference type="AlphaFoldDB" id="A0A2V5LWP5"/>
<evidence type="ECO:0000259" key="6">
    <source>
        <dbReference type="PROSITE" id="PS50943"/>
    </source>
</evidence>
<accession>A0A2V5LWP5</accession>
<dbReference type="InterPro" id="IPR001387">
    <property type="entry name" value="Cro/C1-type_HTH"/>
</dbReference>
<dbReference type="Proteomes" id="UP000247832">
    <property type="component" value="Unassembled WGS sequence"/>
</dbReference>
<gene>
    <name evidence="7" type="ORF">CVV68_12740</name>
</gene>
<keyword evidence="4" id="KW-0460">Magnesium</keyword>
<evidence type="ECO:0000256" key="3">
    <source>
        <dbReference type="ARBA" id="ARBA00022723"/>
    </source>
</evidence>
<dbReference type="PROSITE" id="PS50943">
    <property type="entry name" value="HTH_CROC1"/>
    <property type="match status" value="1"/>
</dbReference>
<evidence type="ECO:0000256" key="4">
    <source>
        <dbReference type="ARBA" id="ARBA00022842"/>
    </source>
</evidence>
<name>A0A2V5LWP5_9MICC</name>
<evidence type="ECO:0000256" key="5">
    <source>
        <dbReference type="ARBA" id="ARBA00022918"/>
    </source>
</evidence>
<organism evidence="7 8">
    <name type="scientific">Arthrobacter livingstonensis</name>
    <dbReference type="NCBI Taxonomy" id="670078"/>
    <lineage>
        <taxon>Bacteria</taxon>
        <taxon>Bacillati</taxon>
        <taxon>Actinomycetota</taxon>
        <taxon>Actinomycetes</taxon>
        <taxon>Micrococcales</taxon>
        <taxon>Micrococcaceae</taxon>
        <taxon>Arthrobacter</taxon>
    </lineage>
</organism>
<keyword evidence="1" id="KW-0808">Transferase</keyword>
<feature type="domain" description="HTH cro/C1-type" evidence="6">
    <location>
        <begin position="127"/>
        <end position="148"/>
    </location>
</feature>
<evidence type="ECO:0000313" key="7">
    <source>
        <dbReference type="EMBL" id="PYI66676.1"/>
    </source>
</evidence>
<dbReference type="PRINTS" id="PR00866">
    <property type="entry name" value="RNADNAPOLMS"/>
</dbReference>
<keyword evidence="3" id="KW-0479">Metal-binding</keyword>
<dbReference type="RefSeq" id="WP_110501393.1">
    <property type="nucleotide sequence ID" value="NZ_QJVD01000013.1"/>
</dbReference>
<keyword evidence="8" id="KW-1185">Reference proteome</keyword>
<evidence type="ECO:0000256" key="1">
    <source>
        <dbReference type="ARBA" id="ARBA00022679"/>
    </source>
</evidence>
<sequence length="344" mass="36713">MAPPHPPPTSSAPTPGAAVLARTTRPTPDVLAAALSHAFLAAGEWSKPALTAAGAGVLGARRRWLGPLAAHVLASYHRCPADAPRELAAVVLECGAFGEAVEKAARQRRPITLVHYAASPATAREAKVPRLDTLAELVDALGLTVGELEWFADPRHWNRTARSTRLQHYRYQWRSRPGRVPRLLEIPHPRLRALQRKVLRELLAPIPLHDCAHGFVPGRSAVSGAALHTGSEMVVNLDLAAFFAHVTPGKVFGVLRQAGFTESVAQRLTGLCTHAVPVGVIAEMPPGGDPADRFALRRALATSHLPQGGLCAAAHKPPYEQCWVMCSAGASALVGVVARFRHCS</sequence>
<reference evidence="7 8" key="1">
    <citation type="submission" date="2018-05" db="EMBL/GenBank/DDBJ databases">
        <title>Genetic diversity of glacier-inhabiting Cryobacterium bacteria in China and description of Cryobacterium mengkeensis sp. nov. and Arthrobacter glacialis sp. nov.</title>
        <authorList>
            <person name="Liu Q."/>
            <person name="Xin Y.-H."/>
        </authorList>
    </citation>
    <scope>NUCLEOTIDE SEQUENCE [LARGE SCALE GENOMIC DNA]</scope>
    <source>
        <strain evidence="7 8">LI2</strain>
    </source>
</reference>
<dbReference type="GO" id="GO:0046872">
    <property type="term" value="F:metal ion binding"/>
    <property type="evidence" value="ECO:0007669"/>
    <property type="project" value="UniProtKB-KW"/>
</dbReference>
<proteinExistence type="predicted"/>
<dbReference type="EMBL" id="QJVD01000013">
    <property type="protein sequence ID" value="PYI66676.1"/>
    <property type="molecule type" value="Genomic_DNA"/>
</dbReference>
<dbReference type="InterPro" id="IPR000123">
    <property type="entry name" value="Reverse_transcriptase_msDNA"/>
</dbReference>
<protein>
    <recommendedName>
        <fullName evidence="6">HTH cro/C1-type domain-containing protein</fullName>
    </recommendedName>
</protein>
<keyword evidence="5" id="KW-0695">RNA-directed DNA polymerase</keyword>
<evidence type="ECO:0000313" key="8">
    <source>
        <dbReference type="Proteomes" id="UP000247832"/>
    </source>
</evidence>
<keyword evidence="2" id="KW-0548">Nucleotidyltransferase</keyword>
<dbReference type="GO" id="GO:0003964">
    <property type="term" value="F:RNA-directed DNA polymerase activity"/>
    <property type="evidence" value="ECO:0007669"/>
    <property type="project" value="UniProtKB-KW"/>
</dbReference>
<dbReference type="GO" id="GO:0003723">
    <property type="term" value="F:RNA binding"/>
    <property type="evidence" value="ECO:0007669"/>
    <property type="project" value="InterPro"/>
</dbReference>
<comment type="caution">
    <text evidence="7">The sequence shown here is derived from an EMBL/GenBank/DDBJ whole genome shotgun (WGS) entry which is preliminary data.</text>
</comment>
<evidence type="ECO:0000256" key="2">
    <source>
        <dbReference type="ARBA" id="ARBA00022695"/>
    </source>
</evidence>